<reference evidence="2 3" key="1">
    <citation type="submission" date="2017-06" db="EMBL/GenBank/DDBJ databases">
        <title>Cultured bacterium strain Saccharothrix yanglingensis Hhs.015.</title>
        <authorList>
            <person name="Xia Y."/>
        </authorList>
    </citation>
    <scope>NUCLEOTIDE SEQUENCE [LARGE SCALE GENOMIC DNA]</scope>
    <source>
        <strain evidence="2 3">Hhs.015</strain>
    </source>
</reference>
<accession>A0ABU0XDK2</accession>
<evidence type="ECO:0000313" key="3">
    <source>
        <dbReference type="Proteomes" id="UP001225605"/>
    </source>
</evidence>
<evidence type="ECO:0000256" key="1">
    <source>
        <dbReference type="SAM" id="MobiDB-lite"/>
    </source>
</evidence>
<dbReference type="Proteomes" id="UP001225605">
    <property type="component" value="Unassembled WGS sequence"/>
</dbReference>
<feature type="compositionally biased region" description="Acidic residues" evidence="1">
    <location>
        <begin position="179"/>
        <end position="198"/>
    </location>
</feature>
<sequence>MKLDWDKVDDANAYTGDTTAPPTSTYHGDVPDLDDRVPPPPRKTGDTGATVVSTDALRTFARNLRQLRELLEEALKTLRGVDIAPGAFYHAGELTTKLTGGLVPSVEEFLLKAIDALEMTARNLEQLAHDYDTTEELNGLTAVKLNEHIQDAVGYINQTTGITNANLGGGGTDLGGPTPDDDADGDTGDEADDPDTKD</sequence>
<comment type="caution">
    <text evidence="2">The sequence shown here is derived from an EMBL/GenBank/DDBJ whole genome shotgun (WGS) entry which is preliminary data.</text>
</comment>
<keyword evidence="3" id="KW-1185">Reference proteome</keyword>
<gene>
    <name evidence="2" type="ORF">CKY47_33450</name>
</gene>
<name>A0ABU0XDK2_9PSEU</name>
<evidence type="ECO:0000313" key="2">
    <source>
        <dbReference type="EMBL" id="MDQ2588769.1"/>
    </source>
</evidence>
<dbReference type="EMBL" id="NSDM01000022">
    <property type="protein sequence ID" value="MDQ2588769.1"/>
    <property type="molecule type" value="Genomic_DNA"/>
</dbReference>
<feature type="region of interest" description="Disordered" evidence="1">
    <location>
        <begin position="1"/>
        <end position="49"/>
    </location>
</feature>
<organism evidence="2 3">
    <name type="scientific">Saccharothrix yanglingensis</name>
    <dbReference type="NCBI Taxonomy" id="659496"/>
    <lineage>
        <taxon>Bacteria</taxon>
        <taxon>Bacillati</taxon>
        <taxon>Actinomycetota</taxon>
        <taxon>Actinomycetes</taxon>
        <taxon>Pseudonocardiales</taxon>
        <taxon>Pseudonocardiaceae</taxon>
        <taxon>Saccharothrix</taxon>
    </lineage>
</organism>
<dbReference type="RefSeq" id="WP_306750430.1">
    <property type="nucleotide sequence ID" value="NZ_NSDM01000022.1"/>
</dbReference>
<feature type="compositionally biased region" description="Basic and acidic residues" evidence="1">
    <location>
        <begin position="1"/>
        <end position="10"/>
    </location>
</feature>
<proteinExistence type="predicted"/>
<feature type="compositionally biased region" description="Polar residues" evidence="1">
    <location>
        <begin position="15"/>
        <end position="26"/>
    </location>
</feature>
<protein>
    <submittedName>
        <fullName evidence="2">Uncharacterized protein</fullName>
    </submittedName>
</protein>
<feature type="region of interest" description="Disordered" evidence="1">
    <location>
        <begin position="167"/>
        <end position="198"/>
    </location>
</feature>